<dbReference type="Proteomes" id="UP000244925">
    <property type="component" value="Unassembled WGS sequence"/>
</dbReference>
<keyword evidence="2" id="KW-0328">Glycosyltransferase</keyword>
<dbReference type="AlphaFoldDB" id="A0A2V1J371"/>
<dbReference type="Gene3D" id="3.90.550.10">
    <property type="entry name" value="Spore Coat Polysaccharide Biosynthesis Protein SpsA, Chain A"/>
    <property type="match status" value="1"/>
</dbReference>
<evidence type="ECO:0000256" key="1">
    <source>
        <dbReference type="ARBA" id="ARBA00004141"/>
    </source>
</evidence>
<comment type="subcellular location">
    <subcellularLocation>
        <location evidence="1">Membrane</location>
        <topology evidence="1">Multi-pass membrane protein</topology>
    </subcellularLocation>
</comment>
<comment type="caution">
    <text evidence="9">The sequence shown here is derived from an EMBL/GenBank/DDBJ whole genome shotgun (WGS) entry which is preliminary data.</text>
</comment>
<feature type="domain" description="Glycosyltransferase 2-like" evidence="8">
    <location>
        <begin position="16"/>
        <end position="182"/>
    </location>
</feature>
<dbReference type="GeneID" id="93424334"/>
<dbReference type="Pfam" id="PF00535">
    <property type="entry name" value="Glycos_transf_2"/>
    <property type="match status" value="1"/>
</dbReference>
<dbReference type="InterPro" id="IPR029044">
    <property type="entry name" value="Nucleotide-diphossugar_trans"/>
</dbReference>
<protein>
    <submittedName>
        <fullName evidence="9">Glycosyltransferase</fullName>
    </submittedName>
</protein>
<evidence type="ECO:0000256" key="7">
    <source>
        <dbReference type="SAM" id="Phobius"/>
    </source>
</evidence>
<accession>A0A2V1J371</accession>
<feature type="transmembrane region" description="Helical" evidence="7">
    <location>
        <begin position="247"/>
        <end position="271"/>
    </location>
</feature>
<reference evidence="10" key="1">
    <citation type="submission" date="2018-02" db="EMBL/GenBank/DDBJ databases">
        <authorList>
            <person name="Clavel T."/>
            <person name="Strowig T."/>
        </authorList>
    </citation>
    <scope>NUCLEOTIDE SEQUENCE [LARGE SCALE GENOMIC DNA]</scope>
    <source>
        <strain evidence="10">DSM 100764</strain>
    </source>
</reference>
<feature type="transmembrane region" description="Helical" evidence="7">
    <location>
        <begin position="283"/>
        <end position="303"/>
    </location>
</feature>
<evidence type="ECO:0000256" key="6">
    <source>
        <dbReference type="ARBA" id="ARBA00023136"/>
    </source>
</evidence>
<keyword evidence="4 7" id="KW-0812">Transmembrane</keyword>
<keyword evidence="10" id="KW-1185">Reference proteome</keyword>
<evidence type="ECO:0000256" key="3">
    <source>
        <dbReference type="ARBA" id="ARBA00022679"/>
    </source>
</evidence>
<evidence type="ECO:0000313" key="10">
    <source>
        <dbReference type="Proteomes" id="UP000244925"/>
    </source>
</evidence>
<evidence type="ECO:0000256" key="5">
    <source>
        <dbReference type="ARBA" id="ARBA00022989"/>
    </source>
</evidence>
<evidence type="ECO:0000256" key="2">
    <source>
        <dbReference type="ARBA" id="ARBA00022676"/>
    </source>
</evidence>
<name>A0A2V1J371_9BACT</name>
<evidence type="ECO:0000313" key="9">
    <source>
        <dbReference type="EMBL" id="PWB09812.1"/>
    </source>
</evidence>
<dbReference type="RefSeq" id="WP_107034864.1">
    <property type="nucleotide sequence ID" value="NZ_CAOLHR010000002.1"/>
</dbReference>
<evidence type="ECO:0000256" key="4">
    <source>
        <dbReference type="ARBA" id="ARBA00022692"/>
    </source>
</evidence>
<dbReference type="PANTHER" id="PTHR48090">
    <property type="entry name" value="UNDECAPRENYL-PHOSPHATE 4-DEOXY-4-FORMAMIDO-L-ARABINOSE TRANSFERASE-RELATED"/>
    <property type="match status" value="1"/>
</dbReference>
<organism evidence="9 10">
    <name type="scientific">Paramuribaculum intestinale</name>
    <dbReference type="NCBI Taxonomy" id="2094151"/>
    <lineage>
        <taxon>Bacteria</taxon>
        <taxon>Pseudomonadati</taxon>
        <taxon>Bacteroidota</taxon>
        <taxon>Bacteroidia</taxon>
        <taxon>Bacteroidales</taxon>
        <taxon>Muribaculaceae</taxon>
        <taxon>Paramuribaculum</taxon>
    </lineage>
</organism>
<evidence type="ECO:0000259" key="8">
    <source>
        <dbReference type="Pfam" id="PF00535"/>
    </source>
</evidence>
<dbReference type="PANTHER" id="PTHR48090:SF1">
    <property type="entry name" value="PROPHAGE BACTOPRENOL GLUCOSYL TRANSFERASE HOMOLOG"/>
    <property type="match status" value="1"/>
</dbReference>
<dbReference type="InterPro" id="IPR050256">
    <property type="entry name" value="Glycosyltransferase_2"/>
</dbReference>
<dbReference type="CDD" id="cd04187">
    <property type="entry name" value="DPM1_like_bac"/>
    <property type="match status" value="1"/>
</dbReference>
<dbReference type="SUPFAM" id="SSF53448">
    <property type="entry name" value="Nucleotide-diphospho-sugar transferases"/>
    <property type="match status" value="1"/>
</dbReference>
<keyword evidence="6 7" id="KW-0472">Membrane</keyword>
<dbReference type="GO" id="GO:0005886">
    <property type="term" value="C:plasma membrane"/>
    <property type="evidence" value="ECO:0007669"/>
    <property type="project" value="TreeGrafter"/>
</dbReference>
<sequence>MSSTDITSGKSTRLAIVIPCYNEEEALPLTVARLTDIIGSMVGDGLVSSDSYIMCCDDGSRDATWRTIRNLHASNPMVRGLSLAHNRGHQYALLAGLMTVRNECDAAISIDADLQDDPRAMIEMVKRFREGAEIVYGVRRSRQSDTWFKRTTARGFYRFQHSMGLDTVYDHADYRLMSARALELLSSYGESNLFLRGIVPQIGLTTAVVEYDRNERVAGESKYPLKKMLSFSVDGITSFSSRPIRMIFYVGLGLLIADIATAIYVLLSWIHHDVEPGWTSLMLSVWFLGSLILMALGIVGEYIGKIFIEVKHRPRYAIKEIIK</sequence>
<keyword evidence="3 9" id="KW-0808">Transferase</keyword>
<proteinExistence type="predicted"/>
<dbReference type="InterPro" id="IPR001173">
    <property type="entry name" value="Glyco_trans_2-like"/>
</dbReference>
<dbReference type="GO" id="GO:0016757">
    <property type="term" value="F:glycosyltransferase activity"/>
    <property type="evidence" value="ECO:0007669"/>
    <property type="project" value="UniProtKB-KW"/>
</dbReference>
<keyword evidence="5 7" id="KW-1133">Transmembrane helix</keyword>
<gene>
    <name evidence="9" type="ORF">C5O25_00975</name>
</gene>
<dbReference type="EMBL" id="PUBV01000001">
    <property type="protein sequence ID" value="PWB09812.1"/>
    <property type="molecule type" value="Genomic_DNA"/>
</dbReference>